<dbReference type="AlphaFoldDB" id="A0A2D3V2M1"/>
<dbReference type="EMBL" id="FJUY01000006">
    <property type="protein sequence ID" value="CZT18927.1"/>
    <property type="molecule type" value="Genomic_DNA"/>
</dbReference>
<dbReference type="RefSeq" id="XP_023625817.1">
    <property type="nucleotide sequence ID" value="XM_023770049.1"/>
</dbReference>
<gene>
    <name evidence="1" type="ORF">RCC_04772</name>
</gene>
<dbReference type="OrthoDB" id="3650741at2759"/>
<proteinExistence type="predicted"/>
<protein>
    <submittedName>
        <fullName evidence="1">Uncharacterized protein</fullName>
    </submittedName>
</protein>
<evidence type="ECO:0000313" key="2">
    <source>
        <dbReference type="Proteomes" id="UP000225277"/>
    </source>
</evidence>
<sequence length="129" mass="15066">MPEPTLDVATIRHGLDTLPQELWDKIFTEVFTATPGNRTIVWKPHGKKDQVQHSLLGVSRSTRAAFAQNYYGGGSSFSIPDNWSEVGYWPWSLPKEHYDLIKEVYVNRRPWVGCRYWRGPRPRGYYRLL</sequence>
<reference evidence="1 2" key="1">
    <citation type="submission" date="2016-03" db="EMBL/GenBank/DDBJ databases">
        <authorList>
            <person name="Ploux O."/>
        </authorList>
    </citation>
    <scope>NUCLEOTIDE SEQUENCE [LARGE SCALE GENOMIC DNA]</scope>
    <source>
        <strain evidence="1 2">URUG2</strain>
    </source>
</reference>
<dbReference type="GeneID" id="35599941"/>
<dbReference type="Proteomes" id="UP000225277">
    <property type="component" value="Unassembled WGS sequence"/>
</dbReference>
<keyword evidence="2" id="KW-1185">Reference proteome</keyword>
<accession>A0A2D3V2M1</accession>
<evidence type="ECO:0000313" key="1">
    <source>
        <dbReference type="EMBL" id="CZT18927.1"/>
    </source>
</evidence>
<organism evidence="1 2">
    <name type="scientific">Ramularia collo-cygni</name>
    <dbReference type="NCBI Taxonomy" id="112498"/>
    <lineage>
        <taxon>Eukaryota</taxon>
        <taxon>Fungi</taxon>
        <taxon>Dikarya</taxon>
        <taxon>Ascomycota</taxon>
        <taxon>Pezizomycotina</taxon>
        <taxon>Dothideomycetes</taxon>
        <taxon>Dothideomycetidae</taxon>
        <taxon>Mycosphaerellales</taxon>
        <taxon>Mycosphaerellaceae</taxon>
        <taxon>Ramularia</taxon>
    </lineage>
</organism>
<name>A0A2D3V2M1_9PEZI</name>